<dbReference type="SUPFAM" id="SSF48452">
    <property type="entry name" value="TPR-like"/>
    <property type="match status" value="1"/>
</dbReference>
<dbReference type="AlphaFoldDB" id="A0A1K1QAI2"/>
<keyword evidence="3" id="KW-0732">Signal</keyword>
<dbReference type="CDD" id="cd08977">
    <property type="entry name" value="SusD"/>
    <property type="match status" value="1"/>
</dbReference>
<evidence type="ECO:0000313" key="9">
    <source>
        <dbReference type="Proteomes" id="UP000182248"/>
    </source>
</evidence>
<evidence type="ECO:0000256" key="4">
    <source>
        <dbReference type="ARBA" id="ARBA00023136"/>
    </source>
</evidence>
<evidence type="ECO:0000259" key="7">
    <source>
        <dbReference type="Pfam" id="PF14322"/>
    </source>
</evidence>
<evidence type="ECO:0000256" key="2">
    <source>
        <dbReference type="ARBA" id="ARBA00006275"/>
    </source>
</evidence>
<keyword evidence="9" id="KW-1185">Reference proteome</keyword>
<dbReference type="Pfam" id="PF14322">
    <property type="entry name" value="SusD-like_3"/>
    <property type="match status" value="1"/>
</dbReference>
<evidence type="ECO:0000256" key="1">
    <source>
        <dbReference type="ARBA" id="ARBA00004442"/>
    </source>
</evidence>
<comment type="subcellular location">
    <subcellularLocation>
        <location evidence="1">Cell outer membrane</location>
    </subcellularLocation>
</comment>
<gene>
    <name evidence="8" type="ORF">SAMN02927921_02392</name>
</gene>
<proteinExistence type="inferred from homology"/>
<dbReference type="Gene3D" id="1.25.40.390">
    <property type="match status" value="1"/>
</dbReference>
<dbReference type="EMBL" id="FPJE01000012">
    <property type="protein sequence ID" value="SFW56927.1"/>
    <property type="molecule type" value="Genomic_DNA"/>
</dbReference>
<dbReference type="InterPro" id="IPR011990">
    <property type="entry name" value="TPR-like_helical_dom_sf"/>
</dbReference>
<evidence type="ECO:0000259" key="6">
    <source>
        <dbReference type="Pfam" id="PF07980"/>
    </source>
</evidence>
<organism evidence="8 9">
    <name type="scientific">Sinomicrobium oceani</name>
    <dbReference type="NCBI Taxonomy" id="1150368"/>
    <lineage>
        <taxon>Bacteria</taxon>
        <taxon>Pseudomonadati</taxon>
        <taxon>Bacteroidota</taxon>
        <taxon>Flavobacteriia</taxon>
        <taxon>Flavobacteriales</taxon>
        <taxon>Flavobacteriaceae</taxon>
        <taxon>Sinomicrobium</taxon>
    </lineage>
</organism>
<dbReference type="RefSeq" id="WP_072317605.1">
    <property type="nucleotide sequence ID" value="NZ_FPJE01000012.1"/>
</dbReference>
<dbReference type="PROSITE" id="PS51257">
    <property type="entry name" value="PROKAR_LIPOPROTEIN"/>
    <property type="match status" value="1"/>
</dbReference>
<comment type="similarity">
    <text evidence="2">Belongs to the SusD family.</text>
</comment>
<dbReference type="Pfam" id="PF07980">
    <property type="entry name" value="SusD_RagB"/>
    <property type="match status" value="1"/>
</dbReference>
<dbReference type="InterPro" id="IPR012944">
    <property type="entry name" value="SusD_RagB_dom"/>
</dbReference>
<reference evidence="8 9" key="1">
    <citation type="submission" date="2016-11" db="EMBL/GenBank/DDBJ databases">
        <authorList>
            <person name="Jaros S."/>
            <person name="Januszkiewicz K."/>
            <person name="Wedrychowicz H."/>
        </authorList>
    </citation>
    <scope>NUCLEOTIDE SEQUENCE [LARGE SCALE GENOMIC DNA]</scope>
    <source>
        <strain evidence="8 9">CGMCC 1.12145</strain>
    </source>
</reference>
<dbReference type="InterPro" id="IPR033985">
    <property type="entry name" value="SusD-like_N"/>
</dbReference>
<accession>A0A1K1QAI2</accession>
<feature type="domain" description="SusD-like N-terminal" evidence="7">
    <location>
        <begin position="23"/>
        <end position="213"/>
    </location>
</feature>
<dbReference type="STRING" id="1150368.SAMN02927921_02392"/>
<evidence type="ECO:0000256" key="3">
    <source>
        <dbReference type="ARBA" id="ARBA00022729"/>
    </source>
</evidence>
<keyword evidence="4" id="KW-0472">Membrane</keyword>
<keyword evidence="5" id="KW-0998">Cell outer membrane</keyword>
<dbReference type="OrthoDB" id="5694214at2"/>
<protein>
    <submittedName>
        <fullName evidence="8">Starch-binding associating with outer membrane</fullName>
    </submittedName>
</protein>
<evidence type="ECO:0000256" key="5">
    <source>
        <dbReference type="ARBA" id="ARBA00023237"/>
    </source>
</evidence>
<feature type="domain" description="RagB/SusD" evidence="6">
    <location>
        <begin position="274"/>
        <end position="549"/>
    </location>
</feature>
<sequence>MKKTILYMGTVLLMLTVSCSDDFLERPPLDDVSEETFWKTEEDLYKAVNGVYSQLPAEGFIYDDGASDNAHAQYPWESTATVVSAGSIITADDAGWNYEDKRRCNYFLENADAVENADPDLLNRYKAEVRFIRAYSYFRMMCKFGDIPLVTSTLDIEDVNIPRTPRAEVLDFIITELEDISEMLPVTYAGGKPDEKGRITRGAALALKARVHLYEGQWEAAVGAAEKVMNLGIYELFKIDSESESDLKDNYDEWVDFDGEEDRNNFRLGLRSYEALFHEEYEGNSEVILDRQRIAQIDDNFLNTYLPPGSIGGWSSVTPTQELVNSYESYKTGEPAELPSAEQRATWYDNDNPEFREEFRNRDPRLYATIMFPGSPWNAIEDDFTFEWIQGASNMSQTGYNFRKLVDPKIYRENIGNYTNVILLRYAEVLLTYAEARNEWSGPDATIYDALDDIRQRSGMPPVDRNLYNTREKLREFIRNERRVELALEGHRYMDIRRWQIAPQVMKDIKNLRNTVAQDRVWDDKLYLMPVPQSQRDLSDNLLEQNPGY</sequence>
<dbReference type="GO" id="GO:0009279">
    <property type="term" value="C:cell outer membrane"/>
    <property type="evidence" value="ECO:0007669"/>
    <property type="project" value="UniProtKB-SubCell"/>
</dbReference>
<evidence type="ECO:0000313" key="8">
    <source>
        <dbReference type="EMBL" id="SFW56927.1"/>
    </source>
</evidence>
<dbReference type="Proteomes" id="UP000182248">
    <property type="component" value="Unassembled WGS sequence"/>
</dbReference>
<name>A0A1K1QAI2_9FLAO</name>